<keyword evidence="2" id="KW-1185">Reference proteome</keyword>
<name>A0A1I7ZDI4_9BILA</name>
<evidence type="ECO:0000313" key="3">
    <source>
        <dbReference type="WBParaSite" id="L893_g25092.t1"/>
    </source>
</evidence>
<dbReference type="WBParaSite" id="L893_g25092.t1">
    <property type="protein sequence ID" value="L893_g25092.t1"/>
    <property type="gene ID" value="L893_g25092"/>
</dbReference>
<dbReference type="AlphaFoldDB" id="A0A1I7ZDI4"/>
<organism evidence="2 3">
    <name type="scientific">Steinernema glaseri</name>
    <dbReference type="NCBI Taxonomy" id="37863"/>
    <lineage>
        <taxon>Eukaryota</taxon>
        <taxon>Metazoa</taxon>
        <taxon>Ecdysozoa</taxon>
        <taxon>Nematoda</taxon>
        <taxon>Chromadorea</taxon>
        <taxon>Rhabditida</taxon>
        <taxon>Tylenchina</taxon>
        <taxon>Panagrolaimomorpha</taxon>
        <taxon>Strongyloidoidea</taxon>
        <taxon>Steinernematidae</taxon>
        <taxon>Steinernema</taxon>
    </lineage>
</organism>
<evidence type="ECO:0000313" key="2">
    <source>
        <dbReference type="Proteomes" id="UP000095287"/>
    </source>
</evidence>
<accession>A0A1I7ZDI4</accession>
<sequence length="133" mass="15074">MSNVTQRPVQAVRPANPSTARPLGNTVSAECPGLVNRSRSIKNENKSFATTYTRRLVADGSEVAEEGVERERLSEELRFPTGDASIDRVERDQRNWRGGKQLLMLISREWILCTEESTSTTFSRNMKLEYPEI</sequence>
<reference evidence="3" key="1">
    <citation type="submission" date="2016-11" db="UniProtKB">
        <authorList>
            <consortium name="WormBaseParasite"/>
        </authorList>
    </citation>
    <scope>IDENTIFICATION</scope>
</reference>
<proteinExistence type="predicted"/>
<feature type="region of interest" description="Disordered" evidence="1">
    <location>
        <begin position="1"/>
        <end position="31"/>
    </location>
</feature>
<dbReference type="Proteomes" id="UP000095287">
    <property type="component" value="Unplaced"/>
</dbReference>
<protein>
    <submittedName>
        <fullName evidence="3">Uncharacterized protein</fullName>
    </submittedName>
</protein>
<evidence type="ECO:0000256" key="1">
    <source>
        <dbReference type="SAM" id="MobiDB-lite"/>
    </source>
</evidence>